<feature type="compositionally biased region" description="Low complexity" evidence="1">
    <location>
        <begin position="457"/>
        <end position="477"/>
    </location>
</feature>
<gene>
    <name evidence="3" type="ORF">D9615_002669</name>
</gene>
<keyword evidence="2" id="KW-0812">Transmembrane</keyword>
<dbReference type="EMBL" id="JAACJP010000003">
    <property type="protein sequence ID" value="KAF5385944.1"/>
    <property type="molecule type" value="Genomic_DNA"/>
</dbReference>
<dbReference type="AlphaFoldDB" id="A0A8H5M9Q6"/>
<feature type="region of interest" description="Disordered" evidence="1">
    <location>
        <begin position="389"/>
        <end position="561"/>
    </location>
</feature>
<evidence type="ECO:0000256" key="1">
    <source>
        <dbReference type="SAM" id="MobiDB-lite"/>
    </source>
</evidence>
<keyword evidence="4" id="KW-1185">Reference proteome</keyword>
<sequence>MPSLTTTIEENSPLITYLSGWVTGTSADGAASRYSGSSFMATQTAGASASFTFNGTGVQIFGAKRGNHGSYVVQVDEKMYPAADGSAPDPGLYQQNLFTVEGLKQGRHEVRIINQGTTSLDVDFITWTTGIGKPSDKLFVSTVLDTDPAFVYSSAWDQNPKNVGSFLGGSGHATTRPGASFVYTFQRTGPGQGVSLYGPVGPDGAPYTVALDDAPPQAFTSNKALYKSQVLLYHANNLPLGQHRLKVACQPTSSGQVFAVDYMTVYSTSPPSQSVKEAGLSAGSIVGITLSFVGILGVLAALFLFLRRRRQRQQQYQDELGAQFFNTVEKQTPLQAQAEAEPEPEPQTQATTTSTSSPDPTSNLPIIMLTPTSSLPIVMPTPTLPIVMPTPTFRATSRTPPPISRSASPVPVSAWRKPSLTGEPKQQHQVRFSEPDEDTQDGERSSSERLVPPSLPLPAYRPSSPALAPAPAPASSSMLFANSTIPRRGLPPRPSPRKYEPAPAALPRATGHARSSSPSSLSSLGSPFADVHGVEGVQREGGEEALPPYHRQVTPPQPYTR</sequence>
<protein>
    <recommendedName>
        <fullName evidence="5">Transmembrane protein</fullName>
    </recommendedName>
</protein>
<feature type="compositionally biased region" description="Low complexity" evidence="1">
    <location>
        <begin position="346"/>
        <end position="362"/>
    </location>
</feature>
<accession>A0A8H5M9Q6</accession>
<dbReference type="OrthoDB" id="2564234at2759"/>
<evidence type="ECO:0008006" key="5">
    <source>
        <dbReference type="Google" id="ProtNLM"/>
    </source>
</evidence>
<keyword evidence="2" id="KW-0472">Membrane</keyword>
<keyword evidence="2" id="KW-1133">Transmembrane helix</keyword>
<evidence type="ECO:0000256" key="2">
    <source>
        <dbReference type="SAM" id="Phobius"/>
    </source>
</evidence>
<feature type="region of interest" description="Disordered" evidence="1">
    <location>
        <begin position="332"/>
        <end position="367"/>
    </location>
</feature>
<evidence type="ECO:0000313" key="4">
    <source>
        <dbReference type="Proteomes" id="UP000565441"/>
    </source>
</evidence>
<feature type="transmembrane region" description="Helical" evidence="2">
    <location>
        <begin position="280"/>
        <end position="306"/>
    </location>
</feature>
<reference evidence="3 4" key="1">
    <citation type="journal article" date="2020" name="ISME J.">
        <title>Uncovering the hidden diversity of litter-decomposition mechanisms in mushroom-forming fungi.</title>
        <authorList>
            <person name="Floudas D."/>
            <person name="Bentzer J."/>
            <person name="Ahren D."/>
            <person name="Johansson T."/>
            <person name="Persson P."/>
            <person name="Tunlid A."/>
        </authorList>
    </citation>
    <scope>NUCLEOTIDE SEQUENCE [LARGE SCALE GENOMIC DNA]</scope>
    <source>
        <strain evidence="3 4">CBS 661.87</strain>
    </source>
</reference>
<name>A0A8H5M9Q6_9AGAR</name>
<organism evidence="3 4">
    <name type="scientific">Tricholomella constricta</name>
    <dbReference type="NCBI Taxonomy" id="117010"/>
    <lineage>
        <taxon>Eukaryota</taxon>
        <taxon>Fungi</taxon>
        <taxon>Dikarya</taxon>
        <taxon>Basidiomycota</taxon>
        <taxon>Agaricomycotina</taxon>
        <taxon>Agaricomycetes</taxon>
        <taxon>Agaricomycetidae</taxon>
        <taxon>Agaricales</taxon>
        <taxon>Tricholomatineae</taxon>
        <taxon>Lyophyllaceae</taxon>
        <taxon>Tricholomella</taxon>
    </lineage>
</organism>
<comment type="caution">
    <text evidence="3">The sequence shown here is derived from an EMBL/GenBank/DDBJ whole genome shotgun (WGS) entry which is preliminary data.</text>
</comment>
<dbReference type="Gene3D" id="2.60.120.260">
    <property type="entry name" value="Galactose-binding domain-like"/>
    <property type="match status" value="2"/>
</dbReference>
<proteinExistence type="predicted"/>
<evidence type="ECO:0000313" key="3">
    <source>
        <dbReference type="EMBL" id="KAF5385944.1"/>
    </source>
</evidence>
<dbReference type="Proteomes" id="UP000565441">
    <property type="component" value="Unassembled WGS sequence"/>
</dbReference>
<feature type="compositionally biased region" description="Low complexity" evidence="1">
    <location>
        <begin position="515"/>
        <end position="527"/>
    </location>
</feature>